<gene>
    <name evidence="3" type="ORF">BJ978_001237</name>
</gene>
<dbReference type="AlphaFoldDB" id="A0A9X2GZV2"/>
<sequence>MSMVSSLLALTAWQVLVERGAVKPGQRVLIHAGAGGVGSIAIQLAKHLGAHVATTVGAANVEFVQALGADEVIDYRSQDFEAELSGFDLVLDSLGGENLEKSLRVLKPGGIAIGIAGPPDPEFARAQGAKAIARIAVGAMSRRVRRQAKRLGVRYEFLFMHADGEQLREVARLVDQGVIRPIVAEVVSFDEIPASLVAMKASGGRRGKIVATGAEAGGS</sequence>
<comment type="caution">
    <text evidence="3">The sequence shown here is derived from an EMBL/GenBank/DDBJ whole genome shotgun (WGS) entry which is preliminary data.</text>
</comment>
<dbReference type="PANTHER" id="PTHR11695">
    <property type="entry name" value="ALCOHOL DEHYDROGENASE RELATED"/>
    <property type="match status" value="1"/>
</dbReference>
<dbReference type="Pfam" id="PF13602">
    <property type="entry name" value="ADH_zinc_N_2"/>
    <property type="match status" value="1"/>
</dbReference>
<dbReference type="InterPro" id="IPR020843">
    <property type="entry name" value="ER"/>
</dbReference>
<accession>A0A9X2GZV2</accession>
<dbReference type="GO" id="GO:0016491">
    <property type="term" value="F:oxidoreductase activity"/>
    <property type="evidence" value="ECO:0007669"/>
    <property type="project" value="UniProtKB-KW"/>
</dbReference>
<keyword evidence="1" id="KW-0560">Oxidoreductase</keyword>
<dbReference type="PANTHER" id="PTHR11695:SF294">
    <property type="entry name" value="RETICULON-4-INTERACTING PROTEIN 1, MITOCHONDRIAL"/>
    <property type="match status" value="1"/>
</dbReference>
<evidence type="ECO:0000313" key="4">
    <source>
        <dbReference type="Proteomes" id="UP001139722"/>
    </source>
</evidence>
<dbReference type="PROSITE" id="PS01162">
    <property type="entry name" value="QOR_ZETA_CRYSTAL"/>
    <property type="match status" value="1"/>
</dbReference>
<dbReference type="Proteomes" id="UP001139722">
    <property type="component" value="Unassembled WGS sequence"/>
</dbReference>
<organism evidence="3 4">
    <name type="scientific">Agromyces terreus</name>
    <dbReference type="NCBI Taxonomy" id="424795"/>
    <lineage>
        <taxon>Bacteria</taxon>
        <taxon>Bacillati</taxon>
        <taxon>Actinomycetota</taxon>
        <taxon>Actinomycetes</taxon>
        <taxon>Micrococcales</taxon>
        <taxon>Microbacteriaceae</taxon>
        <taxon>Agromyces</taxon>
    </lineage>
</organism>
<dbReference type="SUPFAM" id="SSF51735">
    <property type="entry name" value="NAD(P)-binding Rossmann-fold domains"/>
    <property type="match status" value="1"/>
</dbReference>
<evidence type="ECO:0000256" key="1">
    <source>
        <dbReference type="ARBA" id="ARBA00023002"/>
    </source>
</evidence>
<dbReference type="InterPro" id="IPR050700">
    <property type="entry name" value="YIM1/Zinc_Alcohol_DH_Fams"/>
</dbReference>
<dbReference type="EMBL" id="JAMZDY010000001">
    <property type="protein sequence ID" value="MCP2370561.1"/>
    <property type="molecule type" value="Genomic_DNA"/>
</dbReference>
<proteinExistence type="predicted"/>
<dbReference type="Gene3D" id="3.40.50.720">
    <property type="entry name" value="NAD(P)-binding Rossmann-like Domain"/>
    <property type="match status" value="1"/>
</dbReference>
<feature type="domain" description="Enoyl reductase (ER)" evidence="2">
    <location>
        <begin position="2"/>
        <end position="211"/>
    </location>
</feature>
<reference evidence="3" key="1">
    <citation type="submission" date="2022-06" db="EMBL/GenBank/DDBJ databases">
        <title>Sequencing the genomes of 1000 actinobacteria strains.</title>
        <authorList>
            <person name="Klenk H.-P."/>
        </authorList>
    </citation>
    <scope>NUCLEOTIDE SEQUENCE</scope>
    <source>
        <strain evidence="3">DSM 22016</strain>
    </source>
</reference>
<dbReference type="SMART" id="SM00829">
    <property type="entry name" value="PKS_ER"/>
    <property type="match status" value="1"/>
</dbReference>
<dbReference type="InterPro" id="IPR002364">
    <property type="entry name" value="Quin_OxRdtase/zeta-crystal_CS"/>
</dbReference>
<protein>
    <submittedName>
        <fullName evidence="3">NADPH:quinone reductase-like Zn-dependent oxidoreductase</fullName>
    </submittedName>
</protein>
<name>A0A9X2GZV2_9MICO</name>
<evidence type="ECO:0000259" key="2">
    <source>
        <dbReference type="SMART" id="SM00829"/>
    </source>
</evidence>
<dbReference type="InterPro" id="IPR036291">
    <property type="entry name" value="NAD(P)-bd_dom_sf"/>
</dbReference>
<evidence type="ECO:0000313" key="3">
    <source>
        <dbReference type="EMBL" id="MCP2370561.1"/>
    </source>
</evidence>
<dbReference type="Gene3D" id="3.90.180.10">
    <property type="entry name" value="Medium-chain alcohol dehydrogenases, catalytic domain"/>
    <property type="match status" value="1"/>
</dbReference>
<keyword evidence="4" id="KW-1185">Reference proteome</keyword>
<dbReference type="GO" id="GO:0008270">
    <property type="term" value="F:zinc ion binding"/>
    <property type="evidence" value="ECO:0007669"/>
    <property type="project" value="InterPro"/>
</dbReference>
<dbReference type="CDD" id="cd05289">
    <property type="entry name" value="MDR_like_2"/>
    <property type="match status" value="1"/>
</dbReference>